<dbReference type="Proteomes" id="UP000315112">
    <property type="component" value="Unassembled WGS sequence"/>
</dbReference>
<comment type="caution">
    <text evidence="2">The sequence shown here is derived from an EMBL/GenBank/DDBJ whole genome shotgun (WGS) entry which is preliminary data.</text>
</comment>
<dbReference type="RefSeq" id="WP_158206647.1">
    <property type="nucleotide sequence ID" value="NZ_CP046904.1"/>
</dbReference>
<organism evidence="2 3">
    <name type="scientific">Pseudoduganella flava</name>
    <dbReference type="NCBI Taxonomy" id="871742"/>
    <lineage>
        <taxon>Bacteria</taxon>
        <taxon>Pseudomonadati</taxon>
        <taxon>Pseudomonadota</taxon>
        <taxon>Betaproteobacteria</taxon>
        <taxon>Burkholderiales</taxon>
        <taxon>Oxalobacteraceae</taxon>
        <taxon>Telluria group</taxon>
        <taxon>Pseudoduganella</taxon>
    </lineage>
</organism>
<feature type="region of interest" description="Disordered" evidence="1">
    <location>
        <begin position="577"/>
        <end position="599"/>
    </location>
</feature>
<accession>A0A562PQQ5</accession>
<dbReference type="EMBL" id="VLKW01000005">
    <property type="protein sequence ID" value="TWI46683.1"/>
    <property type="molecule type" value="Genomic_DNA"/>
</dbReference>
<gene>
    <name evidence="2" type="ORF">IP92_03046</name>
</gene>
<evidence type="ECO:0000256" key="1">
    <source>
        <dbReference type="SAM" id="MobiDB-lite"/>
    </source>
</evidence>
<evidence type="ECO:0000313" key="2">
    <source>
        <dbReference type="EMBL" id="TWI46683.1"/>
    </source>
</evidence>
<evidence type="ECO:0000313" key="3">
    <source>
        <dbReference type="Proteomes" id="UP000315112"/>
    </source>
</evidence>
<sequence>MSYLHPLRLHFAGKFQANVSTVNNDPGHFNNATFDASYQKLKGSALNGWWNPQGDASWRLLGCRVTSAWGDTGPVDAGDPILAFTVADSDTRVSAKLADLDSEQQMVSQIWGLQVRLVDQHGNTLLRANYQPAAFTDIWNRAQVGGGDMVACAAYLSVLTDLEWGDIAASPFLRHLREACAGTGKLSIMFNLDGYSMDYTSPDFTCGRIAGTIGPLLPDEPDHVLLGRHLIATPLPGSGGFFIPTGQLNHCGAVLHDAARCLLLDLGNALPTVTVGGVPVDLGDLTVSASGSGGNATVLGKIPAQGPDGYLEPGWYARTAGVVSLPLDDAQLAAAVAAPLAIAGAPQAAQPVYLAEPPSGAYVRADQFVFRLSPGEKASIPVRAMRWGRPLPDTEIALFADPSQLQPSNSINQSDVPPVGVPAEAIPFNRRATTDAQGIALIEMTPGDPGTPRYFNGGTSYGIDGQVYGIRPLFADPALQGPMNQWDFVSILLWSGFAPAQPVTWDTLQPIFQQYANLYPVMNRFLDMGDYDQVVANADLLKLAFGLDPANPNAMPATRDLSPTKRQVILQWLADPRRGTGTPAFRPQGPAVDDQAGAAQPMLKGGKAAAAARRLVVRQMQ</sequence>
<dbReference type="OrthoDB" id="9800162at2"/>
<name>A0A562PQQ5_9BURK</name>
<proteinExistence type="predicted"/>
<dbReference type="AlphaFoldDB" id="A0A562PQQ5"/>
<protein>
    <submittedName>
        <fullName evidence="2">Uncharacterized protein</fullName>
    </submittedName>
</protein>
<reference evidence="2 3" key="1">
    <citation type="journal article" date="2015" name="Stand. Genomic Sci.">
        <title>Genomic Encyclopedia of Bacterial and Archaeal Type Strains, Phase III: the genomes of soil and plant-associated and newly described type strains.</title>
        <authorList>
            <person name="Whitman W.B."/>
            <person name="Woyke T."/>
            <person name="Klenk H.P."/>
            <person name="Zhou Y."/>
            <person name="Lilburn T.G."/>
            <person name="Beck B.J."/>
            <person name="De Vos P."/>
            <person name="Vandamme P."/>
            <person name="Eisen J.A."/>
            <person name="Garrity G."/>
            <person name="Hugenholtz P."/>
            <person name="Kyrpides N.C."/>
        </authorList>
    </citation>
    <scope>NUCLEOTIDE SEQUENCE [LARGE SCALE GENOMIC DNA]</scope>
    <source>
        <strain evidence="2 3">CGMCC 1.10685</strain>
    </source>
</reference>